<gene>
    <name evidence="2" type="ORF">E8A74_48955</name>
</gene>
<dbReference type="Proteomes" id="UP000309215">
    <property type="component" value="Unassembled WGS sequence"/>
</dbReference>
<organism evidence="2 3">
    <name type="scientific">Polyangium fumosum</name>
    <dbReference type="NCBI Taxonomy" id="889272"/>
    <lineage>
        <taxon>Bacteria</taxon>
        <taxon>Pseudomonadati</taxon>
        <taxon>Myxococcota</taxon>
        <taxon>Polyangia</taxon>
        <taxon>Polyangiales</taxon>
        <taxon>Polyangiaceae</taxon>
        <taxon>Polyangium</taxon>
    </lineage>
</organism>
<dbReference type="CDD" id="cd00038">
    <property type="entry name" value="CAP_ED"/>
    <property type="match status" value="1"/>
</dbReference>
<accession>A0A4U1IJL6</accession>
<dbReference type="Pfam" id="PF00027">
    <property type="entry name" value="cNMP_binding"/>
    <property type="match status" value="1"/>
</dbReference>
<dbReference type="OrthoDB" id="5493520at2"/>
<dbReference type="InterPro" id="IPR018490">
    <property type="entry name" value="cNMP-bd_dom_sf"/>
</dbReference>
<evidence type="ECO:0000313" key="3">
    <source>
        <dbReference type="Proteomes" id="UP000309215"/>
    </source>
</evidence>
<dbReference type="InterPro" id="IPR000595">
    <property type="entry name" value="cNMP-bd_dom"/>
</dbReference>
<dbReference type="SUPFAM" id="SSF51206">
    <property type="entry name" value="cAMP-binding domain-like"/>
    <property type="match status" value="1"/>
</dbReference>
<dbReference type="EMBL" id="SSMQ01000115">
    <property type="protein sequence ID" value="TKC94094.1"/>
    <property type="molecule type" value="Genomic_DNA"/>
</dbReference>
<protein>
    <submittedName>
        <fullName evidence="2">Cyclic nucleotide-binding domain-containing protein</fullName>
    </submittedName>
</protein>
<sequence length="287" mass="31824">MTMRPADLHAIPLFEGITEAHLAELIEGLERVTLAPGDVLFEAGTEPKHLWLLAAGEIALEQAGEVRFRLAPIAPIGELGALTGLYRNTRAVATEASELYRIGVVALLRFFESHGDVAFPFYHNLLKIVAQKVHRDAMRQGEMRANIIRTQKSMKELRDRVLEAEETPISRAVCETLDTLIEHNRRVHYMVTPAYALSTSVRLDAGVLIPVSAMSDRYLELVSLPDAKLGDEVSFVLVIPNGEIPVSGKVRQAGEGAVLVELDLLIDEYAKRLSEHLTRVQMLDFVV</sequence>
<proteinExistence type="predicted"/>
<dbReference type="AlphaFoldDB" id="A0A4U1IJL6"/>
<dbReference type="InterPro" id="IPR014710">
    <property type="entry name" value="RmlC-like_jellyroll"/>
</dbReference>
<dbReference type="SMART" id="SM00100">
    <property type="entry name" value="cNMP"/>
    <property type="match status" value="1"/>
</dbReference>
<evidence type="ECO:0000259" key="1">
    <source>
        <dbReference type="PROSITE" id="PS50042"/>
    </source>
</evidence>
<dbReference type="Gene3D" id="2.60.120.10">
    <property type="entry name" value="Jelly Rolls"/>
    <property type="match status" value="1"/>
</dbReference>
<keyword evidence="3" id="KW-1185">Reference proteome</keyword>
<dbReference type="PROSITE" id="PS50042">
    <property type="entry name" value="CNMP_BINDING_3"/>
    <property type="match status" value="1"/>
</dbReference>
<comment type="caution">
    <text evidence="2">The sequence shown here is derived from an EMBL/GenBank/DDBJ whole genome shotgun (WGS) entry which is preliminary data.</text>
</comment>
<name>A0A4U1IJL6_9BACT</name>
<dbReference type="RefSeq" id="WP_136936098.1">
    <property type="nucleotide sequence ID" value="NZ_SSMQ01000115.1"/>
</dbReference>
<feature type="domain" description="Cyclic nucleotide-binding" evidence="1">
    <location>
        <begin position="13"/>
        <end position="128"/>
    </location>
</feature>
<evidence type="ECO:0000313" key="2">
    <source>
        <dbReference type="EMBL" id="TKC94094.1"/>
    </source>
</evidence>
<reference evidence="2 3" key="1">
    <citation type="submission" date="2019-04" db="EMBL/GenBank/DDBJ databases">
        <authorList>
            <person name="Li Y."/>
            <person name="Wang J."/>
        </authorList>
    </citation>
    <scope>NUCLEOTIDE SEQUENCE [LARGE SCALE GENOMIC DNA]</scope>
    <source>
        <strain evidence="2 3">DSM 14668</strain>
    </source>
</reference>